<protein>
    <submittedName>
        <fullName evidence="1">Uncharacterized protein</fullName>
    </submittedName>
</protein>
<evidence type="ECO:0000313" key="1">
    <source>
        <dbReference type="EMBL" id="CRK00397.1"/>
    </source>
</evidence>
<dbReference type="Proteomes" id="UP000044602">
    <property type="component" value="Unassembled WGS sequence"/>
</dbReference>
<name>A0A0G4KI42_VERLO</name>
<dbReference type="AlphaFoldDB" id="A0A0G4KI42"/>
<feature type="non-terminal residue" evidence="1">
    <location>
        <position position="165"/>
    </location>
</feature>
<keyword evidence="2" id="KW-1185">Reference proteome</keyword>
<gene>
    <name evidence="1" type="ORF">BN1708_009544</name>
</gene>
<proteinExistence type="predicted"/>
<evidence type="ECO:0000313" key="2">
    <source>
        <dbReference type="Proteomes" id="UP000044602"/>
    </source>
</evidence>
<reference evidence="1 2" key="1">
    <citation type="submission" date="2015-05" db="EMBL/GenBank/DDBJ databases">
        <authorList>
            <person name="Wang D.B."/>
            <person name="Wang M."/>
        </authorList>
    </citation>
    <scope>NUCLEOTIDE SEQUENCE [LARGE SCALE GENOMIC DNA]</scope>
    <source>
        <strain evidence="1">VL1</strain>
    </source>
</reference>
<organism evidence="1 2">
    <name type="scientific">Verticillium longisporum</name>
    <name type="common">Verticillium dahliae var. longisporum</name>
    <dbReference type="NCBI Taxonomy" id="100787"/>
    <lineage>
        <taxon>Eukaryota</taxon>
        <taxon>Fungi</taxon>
        <taxon>Dikarya</taxon>
        <taxon>Ascomycota</taxon>
        <taxon>Pezizomycotina</taxon>
        <taxon>Sordariomycetes</taxon>
        <taxon>Hypocreomycetidae</taxon>
        <taxon>Glomerellales</taxon>
        <taxon>Plectosphaerellaceae</taxon>
        <taxon>Verticillium</taxon>
    </lineage>
</organism>
<accession>A0A0G4KI42</accession>
<sequence length="165" mass="18685">MYLQTIAGLSDVQLLLPGRFALLELTSSAQLLYKTGISSAHLKRAFIFLHLAAGIITSLSESRCLPNTLRKVGRNPLLAFRRELLQQGRRVHARVGEQRFGSRHYPGHRLPLQRIALERLRDHDKHLACLPDHCGVLPVIRNQYFFLVNAFCLPTKGTHWSINSA</sequence>
<dbReference type="EMBL" id="CVQH01001336">
    <property type="protein sequence ID" value="CRK00397.1"/>
    <property type="molecule type" value="Genomic_DNA"/>
</dbReference>